<organism evidence="2 3">
    <name type="scientific">Croceivirga radicis</name>
    <dbReference type="NCBI Taxonomy" id="1929488"/>
    <lineage>
        <taxon>Bacteria</taxon>
        <taxon>Pseudomonadati</taxon>
        <taxon>Bacteroidota</taxon>
        <taxon>Flavobacteriia</taxon>
        <taxon>Flavobacteriales</taxon>
        <taxon>Flavobacteriaceae</taxon>
        <taxon>Croceivirga</taxon>
    </lineage>
</organism>
<keyword evidence="3" id="KW-1185">Reference proteome</keyword>
<dbReference type="CDD" id="cd00158">
    <property type="entry name" value="RHOD"/>
    <property type="match status" value="1"/>
</dbReference>
<dbReference type="PROSITE" id="PS50206">
    <property type="entry name" value="RHODANESE_3"/>
    <property type="match status" value="1"/>
</dbReference>
<gene>
    <name evidence="2" type="ORF">BUL40_14930</name>
</gene>
<dbReference type="InterPro" id="IPR050229">
    <property type="entry name" value="GlpE_sulfurtransferase"/>
</dbReference>
<dbReference type="InterPro" id="IPR001763">
    <property type="entry name" value="Rhodanese-like_dom"/>
</dbReference>
<dbReference type="SUPFAM" id="SSF52821">
    <property type="entry name" value="Rhodanese/Cell cycle control phosphatase"/>
    <property type="match status" value="1"/>
</dbReference>
<accession>A0A1V6LNC2</accession>
<dbReference type="Pfam" id="PF00581">
    <property type="entry name" value="Rhodanese"/>
    <property type="match status" value="1"/>
</dbReference>
<dbReference type="SMART" id="SM00450">
    <property type="entry name" value="RHOD"/>
    <property type="match status" value="1"/>
</dbReference>
<proteinExistence type="predicted"/>
<dbReference type="InterPro" id="IPR036873">
    <property type="entry name" value="Rhodanese-like_dom_sf"/>
</dbReference>
<dbReference type="OrthoDB" id="9808735at2"/>
<reference evidence="2 3" key="1">
    <citation type="submission" date="2016-12" db="EMBL/GenBank/DDBJ databases">
        <authorList>
            <person name="Song W.-J."/>
            <person name="Kurnit D.M."/>
        </authorList>
    </citation>
    <scope>NUCLEOTIDE SEQUENCE [LARGE SCALE GENOMIC DNA]</scope>
    <source>
        <strain evidence="2 3">HSG9</strain>
    </source>
</reference>
<sequence>MADLSQEEWAEKLKNDSNSFLLDVRTPEEVEDGYIPGATNIDIYLGPEFLTEIEKLDKSKNYYVYCRSGARSGQACAIMNNAGFETTYNLEGGFMNWDGEVAE</sequence>
<dbReference type="RefSeq" id="WP_010519825.1">
    <property type="nucleotide sequence ID" value="NZ_AFOE01000052.1"/>
</dbReference>
<protein>
    <submittedName>
        <fullName evidence="2">Rhodanese</fullName>
    </submittedName>
</protein>
<dbReference type="Gene3D" id="3.40.250.10">
    <property type="entry name" value="Rhodanese-like domain"/>
    <property type="match status" value="1"/>
</dbReference>
<dbReference type="PANTHER" id="PTHR43031">
    <property type="entry name" value="FAD-DEPENDENT OXIDOREDUCTASE"/>
    <property type="match status" value="1"/>
</dbReference>
<comment type="caution">
    <text evidence="2">The sequence shown here is derived from an EMBL/GenBank/DDBJ whole genome shotgun (WGS) entry which is preliminary data.</text>
</comment>
<dbReference type="AlphaFoldDB" id="A0A1V6LNC2"/>
<dbReference type="PANTHER" id="PTHR43031:SF1">
    <property type="entry name" value="PYRIDINE NUCLEOTIDE-DISULPHIDE OXIDOREDUCTASE"/>
    <property type="match status" value="1"/>
</dbReference>
<name>A0A1V6LNC2_9FLAO</name>
<dbReference type="Proteomes" id="UP000191680">
    <property type="component" value="Unassembled WGS sequence"/>
</dbReference>
<feature type="domain" description="Rhodanese" evidence="1">
    <location>
        <begin position="15"/>
        <end position="103"/>
    </location>
</feature>
<evidence type="ECO:0000313" key="3">
    <source>
        <dbReference type="Proteomes" id="UP000191680"/>
    </source>
</evidence>
<evidence type="ECO:0000313" key="2">
    <source>
        <dbReference type="EMBL" id="OQD41663.1"/>
    </source>
</evidence>
<dbReference type="EMBL" id="MTBC01000012">
    <property type="protein sequence ID" value="OQD41663.1"/>
    <property type="molecule type" value="Genomic_DNA"/>
</dbReference>
<evidence type="ECO:0000259" key="1">
    <source>
        <dbReference type="PROSITE" id="PS50206"/>
    </source>
</evidence>